<proteinExistence type="predicted"/>
<dbReference type="AlphaFoldDB" id="A9VVP0"/>
<keyword evidence="1" id="KW-0614">Plasmid</keyword>
<protein>
    <submittedName>
        <fullName evidence="1">Uncharacterized protein</fullName>
    </submittedName>
</protein>
<dbReference type="HOGENOM" id="CLU_3340604_0_0_9"/>
<evidence type="ECO:0000313" key="1">
    <source>
        <dbReference type="EMBL" id="ABY46855.1"/>
    </source>
</evidence>
<reference evidence="1 2" key="1">
    <citation type="journal article" date="2008" name="Chem. Biol. Interact.">
        <title>Extending the Bacillus cereus group genomics to putative food-borne pathogens of different toxicity.</title>
        <authorList>
            <person name="Lapidus A."/>
            <person name="Goltsman E."/>
            <person name="Auger S."/>
            <person name="Galleron N."/>
            <person name="Segurens B."/>
            <person name="Dossat C."/>
            <person name="Land M.L."/>
            <person name="Broussolle V."/>
            <person name="Brillard J."/>
            <person name="Guinebretiere M.H."/>
            <person name="Sanchis V."/>
            <person name="Nguen-The C."/>
            <person name="Lereclus D."/>
            <person name="Richardson P."/>
            <person name="Wincker P."/>
            <person name="Weissenbach J."/>
            <person name="Ehrlich S.D."/>
            <person name="Sorokin A."/>
        </authorList>
    </citation>
    <scope>NUCLEOTIDE SEQUENCE [LARGE SCALE GENOMIC DNA]</scope>
    <source>
        <strain evidence="2">KBAB4</strain>
        <plasmid evidence="1 2">pBWB404</plasmid>
    </source>
</reference>
<geneLocation type="plasmid" evidence="1 2">
    <name>pBWB404</name>
</geneLocation>
<accession>A9VVP0</accession>
<name>A9VVP0_BACMK</name>
<evidence type="ECO:0000313" key="2">
    <source>
        <dbReference type="Proteomes" id="UP000002154"/>
    </source>
</evidence>
<gene>
    <name evidence="1" type="ordered locus">BcerKBAB4_5804</name>
</gene>
<dbReference type="KEGG" id="bwe:BcerKBAB4_5804"/>
<organism evidence="1 2">
    <name type="scientific">Bacillus mycoides (strain KBAB4)</name>
    <name type="common">Bacillus weihenstephanensis</name>
    <dbReference type="NCBI Taxonomy" id="315730"/>
    <lineage>
        <taxon>Bacteria</taxon>
        <taxon>Bacillati</taxon>
        <taxon>Bacillota</taxon>
        <taxon>Bacilli</taxon>
        <taxon>Bacillales</taxon>
        <taxon>Bacillaceae</taxon>
        <taxon>Bacillus</taxon>
        <taxon>Bacillus cereus group</taxon>
    </lineage>
</organism>
<sequence length="37" mass="4397">MSFLYRKIPTQSAGIFMLQIYKTDYLIYNEVRHVSLG</sequence>
<dbReference type="Proteomes" id="UP000002154">
    <property type="component" value="Plasmid pBWB404"/>
</dbReference>
<dbReference type="EMBL" id="CP000907">
    <property type="protein sequence ID" value="ABY46855.1"/>
    <property type="molecule type" value="Genomic_DNA"/>
</dbReference>